<accession>A0A438H6K1</accession>
<evidence type="ECO:0000313" key="2">
    <source>
        <dbReference type="Proteomes" id="UP000288805"/>
    </source>
</evidence>
<reference evidence="1 2" key="1">
    <citation type="journal article" date="2018" name="PLoS Genet.">
        <title>Population sequencing reveals clonal diversity and ancestral inbreeding in the grapevine cultivar Chardonnay.</title>
        <authorList>
            <person name="Roach M.J."/>
            <person name="Johnson D.L."/>
            <person name="Bohlmann J."/>
            <person name="van Vuuren H.J."/>
            <person name="Jones S.J."/>
            <person name="Pretorius I.S."/>
            <person name="Schmidt S.A."/>
            <person name="Borneman A.R."/>
        </authorList>
    </citation>
    <scope>NUCLEOTIDE SEQUENCE [LARGE SCALE GENOMIC DNA]</scope>
    <source>
        <strain evidence="2">cv. Chardonnay</strain>
        <tissue evidence="1">Leaf</tissue>
    </source>
</reference>
<dbReference type="AlphaFoldDB" id="A0A438H6K1"/>
<organism evidence="1 2">
    <name type="scientific">Vitis vinifera</name>
    <name type="common">Grape</name>
    <dbReference type="NCBI Taxonomy" id="29760"/>
    <lineage>
        <taxon>Eukaryota</taxon>
        <taxon>Viridiplantae</taxon>
        <taxon>Streptophyta</taxon>
        <taxon>Embryophyta</taxon>
        <taxon>Tracheophyta</taxon>
        <taxon>Spermatophyta</taxon>
        <taxon>Magnoliopsida</taxon>
        <taxon>eudicotyledons</taxon>
        <taxon>Gunneridae</taxon>
        <taxon>Pentapetalae</taxon>
        <taxon>rosids</taxon>
        <taxon>Vitales</taxon>
        <taxon>Vitaceae</taxon>
        <taxon>Viteae</taxon>
        <taxon>Vitis</taxon>
    </lineage>
</organism>
<protein>
    <submittedName>
        <fullName evidence="1">Uncharacterized protein</fullName>
    </submittedName>
</protein>
<gene>
    <name evidence="1" type="ORF">CK203_055826</name>
</gene>
<name>A0A438H6K1_VITVI</name>
<comment type="caution">
    <text evidence="1">The sequence shown here is derived from an EMBL/GenBank/DDBJ whole genome shotgun (WGS) entry which is preliminary data.</text>
</comment>
<dbReference type="Proteomes" id="UP000288805">
    <property type="component" value="Unassembled WGS sequence"/>
</dbReference>
<evidence type="ECO:0000313" key="1">
    <source>
        <dbReference type="EMBL" id="RVW80029.1"/>
    </source>
</evidence>
<proteinExistence type="predicted"/>
<sequence length="98" mass="11054">MVMSSSWSPLITSPSGLEFILVIEYIWVILLRTCQLIHTESHSYNTLSNVSIFVGGFTVADLDLPLWIRVGGRLTKVSNQSDQRLDQRDMDSQIVVVD</sequence>
<dbReference type="EMBL" id="QGNW01000271">
    <property type="protein sequence ID" value="RVW80029.1"/>
    <property type="molecule type" value="Genomic_DNA"/>
</dbReference>